<evidence type="ECO:0000313" key="3">
    <source>
        <dbReference type="Proteomes" id="UP001183615"/>
    </source>
</evidence>
<dbReference type="EMBL" id="JAVREV010000017">
    <property type="protein sequence ID" value="MDT0446095.1"/>
    <property type="molecule type" value="Genomic_DNA"/>
</dbReference>
<sequence length="784" mass="82924">MSEDGGQDADDAKGRSPEGGGPKGGGKDEGKDDGGREGKENRFSGAHAGPRDGAHGAGAVHAVRQARANYTTVHAVRQARASYTTVHGSSTLVDSSRIDRVQVGDTHHYHYGPRTAPLVTGAVTTEELRRLRLVFAPPPEYPALLDHLRGHRVLALCGEPGSGRGCTAVSLLDEVAHGAVERMDPRTELAALSGDAIREGHGYALELAGGTGRPAELHLDRLGALLAERDAHLVLVVDAGDLGDALLRGRYGRLFLPPPPQEVLKRHVASLVKGEERRTHALGVAERDDVRGALGLTRLRPREAVALAGLLARHAGGDLDDAGLLAECTLFAPRQAALWFAGAGRGATLRAALPTLRPAALRLGLAVYDGAPFSVAAEAAEALTWELATTLDPARTPGRPLFTDDLRARLTAARAGLGTGEVSLGDDQVPVRTVRFEGRGLPWAVLSHVWEMHHNARGPMCRWLSAQCDDPRPLAWVPAALAAGALAILDFPFAEAELLIPLAGSESGTQRLAAATALAQTARTPPLRPVVASLVRGWAEDGNELLRSTAALVHGYGTVAGSVARSLDALGPLSEPGDDAEPEAVWAQLQDVSYSVVRLAAGAEPDTVLRRLGQWLGDRRIGRRDLALLSIIQLTGSRTWQLWGLDEQPELEGHQNWPLIAALIAAGPERAPLLADLVWAGLDTARSRDAVLVGFRSWMRRSARNAELLDALCAFLPLLVSGPADAARLRALVTRLARDPDEPIPPATVERLGAALGAGPGPRPGGRDTPAAPIPSTRRRESTV</sequence>
<reference evidence="3" key="1">
    <citation type="submission" date="2023-07" db="EMBL/GenBank/DDBJ databases">
        <title>30 novel species of actinomycetes from the DSMZ collection.</title>
        <authorList>
            <person name="Nouioui I."/>
        </authorList>
    </citation>
    <scope>NUCLEOTIDE SEQUENCE [LARGE SCALE GENOMIC DNA]</scope>
    <source>
        <strain evidence="3">DSM 41886</strain>
    </source>
</reference>
<accession>A0ABU2SAV8</accession>
<keyword evidence="3" id="KW-1185">Reference proteome</keyword>
<evidence type="ECO:0000256" key="1">
    <source>
        <dbReference type="SAM" id="MobiDB-lite"/>
    </source>
</evidence>
<evidence type="ECO:0008006" key="4">
    <source>
        <dbReference type="Google" id="ProtNLM"/>
    </source>
</evidence>
<feature type="region of interest" description="Disordered" evidence="1">
    <location>
        <begin position="740"/>
        <end position="784"/>
    </location>
</feature>
<protein>
    <recommendedName>
        <fullName evidence="4">AAA+ ATPase domain-containing protein</fullName>
    </recommendedName>
</protein>
<organism evidence="2 3">
    <name type="scientific">Streptomyces johnsoniae</name>
    <dbReference type="NCBI Taxonomy" id="3075532"/>
    <lineage>
        <taxon>Bacteria</taxon>
        <taxon>Bacillati</taxon>
        <taxon>Actinomycetota</taxon>
        <taxon>Actinomycetes</taxon>
        <taxon>Kitasatosporales</taxon>
        <taxon>Streptomycetaceae</taxon>
        <taxon>Streptomyces</taxon>
    </lineage>
</organism>
<name>A0ABU2SAV8_9ACTN</name>
<dbReference type="Proteomes" id="UP001183615">
    <property type="component" value="Unassembled WGS sequence"/>
</dbReference>
<proteinExistence type="predicted"/>
<dbReference type="RefSeq" id="WP_311620261.1">
    <property type="nucleotide sequence ID" value="NZ_JAVREV010000017.1"/>
</dbReference>
<evidence type="ECO:0000313" key="2">
    <source>
        <dbReference type="EMBL" id="MDT0446095.1"/>
    </source>
</evidence>
<gene>
    <name evidence="2" type="ORF">RM779_26390</name>
</gene>
<feature type="region of interest" description="Disordered" evidence="1">
    <location>
        <begin position="1"/>
        <end position="58"/>
    </location>
</feature>
<comment type="caution">
    <text evidence="2">The sequence shown here is derived from an EMBL/GenBank/DDBJ whole genome shotgun (WGS) entry which is preliminary data.</text>
</comment>
<feature type="compositionally biased region" description="Basic and acidic residues" evidence="1">
    <location>
        <begin position="25"/>
        <end position="42"/>
    </location>
</feature>